<evidence type="ECO:0000313" key="1">
    <source>
        <dbReference type="EMBL" id="ADM28158.1"/>
    </source>
</evidence>
<dbReference type="BioCyc" id="IAGG583356:GHAH-1338-MONOMER"/>
<proteinExistence type="predicted"/>
<dbReference type="KEGG" id="iag:Igag_1355"/>
<gene>
    <name evidence="1" type="ordered locus">Igag_1355</name>
</gene>
<evidence type="ECO:0000313" key="2">
    <source>
        <dbReference type="Proteomes" id="UP000001304"/>
    </source>
</evidence>
<dbReference type="EMBL" id="CP002098">
    <property type="protein sequence ID" value="ADM28158.1"/>
    <property type="molecule type" value="Genomic_DNA"/>
</dbReference>
<accession>E0SQ27</accession>
<dbReference type="STRING" id="583356.Igag_1355"/>
<reference evidence="1 2" key="1">
    <citation type="journal article" date="2010" name="Stand. Genomic Sci.">
        <title>Complete genome sequence of Ignisphaera aggregans type strain (AQ1.S1).</title>
        <authorList>
            <person name="Goker M."/>
            <person name="Held B."/>
            <person name="Lapidus A."/>
            <person name="Nolan M."/>
            <person name="Spring S."/>
            <person name="Yasawong M."/>
            <person name="Lucas S."/>
            <person name="Glavina Del Rio T."/>
            <person name="Tice H."/>
            <person name="Cheng J.F."/>
            <person name="Goodwin L."/>
            <person name="Tapia R."/>
            <person name="Pitluck S."/>
            <person name="Liolios K."/>
            <person name="Ivanova N."/>
            <person name="Mavromatis K."/>
            <person name="Mikhailova N."/>
            <person name="Pati A."/>
            <person name="Chen A."/>
            <person name="Palaniappan K."/>
            <person name="Brambilla E."/>
            <person name="Land M."/>
            <person name="Hauser L."/>
            <person name="Chang Y.J."/>
            <person name="Jeffries C.D."/>
            <person name="Brettin T."/>
            <person name="Detter J.C."/>
            <person name="Han C."/>
            <person name="Rohde M."/>
            <person name="Sikorski J."/>
            <person name="Woyke T."/>
            <person name="Bristow J."/>
            <person name="Eisen J.A."/>
            <person name="Markowitz V."/>
            <person name="Hugenholtz P."/>
            <person name="Kyrpides N.C."/>
            <person name="Klenk H.P."/>
        </authorList>
    </citation>
    <scope>NUCLEOTIDE SEQUENCE [LARGE SCALE GENOMIC DNA]</scope>
    <source>
        <strain evidence="2">DSM 17230 / JCM 13409 / AQ1.S1</strain>
    </source>
</reference>
<protein>
    <recommendedName>
        <fullName evidence="3">TRASH domain-containing protein</fullName>
    </recommendedName>
</protein>
<organism evidence="1 2">
    <name type="scientific">Ignisphaera aggregans (strain DSM 17230 / JCM 13409 / AQ1.S1)</name>
    <dbReference type="NCBI Taxonomy" id="583356"/>
    <lineage>
        <taxon>Archaea</taxon>
        <taxon>Thermoproteota</taxon>
        <taxon>Thermoprotei</taxon>
        <taxon>Desulfurococcales</taxon>
        <taxon>Desulfurococcaceae</taxon>
        <taxon>Ignisphaera</taxon>
    </lineage>
</organism>
<evidence type="ECO:0008006" key="3">
    <source>
        <dbReference type="Google" id="ProtNLM"/>
    </source>
</evidence>
<dbReference type="AlphaFoldDB" id="E0SQ27"/>
<dbReference type="HOGENOM" id="CLU_200891_0_0_2"/>
<sequence>MPLEIKGIESVYRCIVCGKLTSNPIFYKTCCMNKAAIFCSQQCAQKWISQWIRNQEQIIRKSAQSIKFGKHLM</sequence>
<keyword evidence="2" id="KW-1185">Reference proteome</keyword>
<name>E0SQ27_IGNAA</name>
<dbReference type="Proteomes" id="UP000001304">
    <property type="component" value="Chromosome"/>
</dbReference>